<dbReference type="InterPro" id="IPR003594">
    <property type="entry name" value="HATPase_dom"/>
</dbReference>
<accession>A0A7G9G1U8</accession>
<keyword evidence="8" id="KW-0812">Transmembrane</keyword>
<keyword evidence="5" id="KW-0808">Transferase</keyword>
<evidence type="ECO:0000256" key="8">
    <source>
        <dbReference type="SAM" id="Phobius"/>
    </source>
</evidence>
<keyword evidence="8" id="KW-0472">Membrane</keyword>
<keyword evidence="6 10" id="KW-0418">Kinase</keyword>
<dbReference type="SMART" id="SM00388">
    <property type="entry name" value="HisKA"/>
    <property type="match status" value="1"/>
</dbReference>
<dbReference type="CDD" id="cd00075">
    <property type="entry name" value="HATPase"/>
    <property type="match status" value="1"/>
</dbReference>
<dbReference type="Gene3D" id="1.10.287.130">
    <property type="match status" value="1"/>
</dbReference>
<evidence type="ECO:0000259" key="9">
    <source>
        <dbReference type="PROSITE" id="PS50109"/>
    </source>
</evidence>
<evidence type="ECO:0000256" key="4">
    <source>
        <dbReference type="ARBA" id="ARBA00022553"/>
    </source>
</evidence>
<keyword evidence="4" id="KW-0597">Phosphoprotein</keyword>
<dbReference type="RefSeq" id="WP_249301429.1">
    <property type="nucleotide sequence ID" value="NZ_CP060634.1"/>
</dbReference>
<comment type="catalytic activity">
    <reaction evidence="1">
        <text>ATP + protein L-histidine = ADP + protein N-phospho-L-histidine.</text>
        <dbReference type="EC" id="2.7.13.3"/>
    </reaction>
</comment>
<keyword evidence="8" id="KW-1133">Transmembrane helix</keyword>
<dbReference type="Gene3D" id="3.30.565.10">
    <property type="entry name" value="Histidine kinase-like ATPase, C-terminal domain"/>
    <property type="match status" value="1"/>
</dbReference>
<dbReference type="PROSITE" id="PS50109">
    <property type="entry name" value="HIS_KIN"/>
    <property type="match status" value="1"/>
</dbReference>
<dbReference type="Pfam" id="PF02518">
    <property type="entry name" value="HATPase_c"/>
    <property type="match status" value="1"/>
</dbReference>
<name>A0A7G9G1U8_9FIRM</name>
<dbReference type="PRINTS" id="PR00344">
    <property type="entry name" value="BCTRLSENSOR"/>
</dbReference>
<dbReference type="InterPro" id="IPR036890">
    <property type="entry name" value="HATPase_C_sf"/>
</dbReference>
<dbReference type="KEGG" id="qdo:H9Q78_09980"/>
<evidence type="ECO:0000256" key="5">
    <source>
        <dbReference type="ARBA" id="ARBA00022679"/>
    </source>
</evidence>
<dbReference type="PANTHER" id="PTHR43547">
    <property type="entry name" value="TWO-COMPONENT HISTIDINE KINASE"/>
    <property type="match status" value="1"/>
</dbReference>
<dbReference type="GO" id="GO:0016020">
    <property type="term" value="C:membrane"/>
    <property type="evidence" value="ECO:0007669"/>
    <property type="project" value="UniProtKB-SubCell"/>
</dbReference>
<dbReference type="CDD" id="cd00082">
    <property type="entry name" value="HisKA"/>
    <property type="match status" value="1"/>
</dbReference>
<dbReference type="Pfam" id="PF00512">
    <property type="entry name" value="HisKA"/>
    <property type="match status" value="1"/>
</dbReference>
<evidence type="ECO:0000256" key="7">
    <source>
        <dbReference type="ARBA" id="ARBA00023012"/>
    </source>
</evidence>
<dbReference type="FunFam" id="3.30.565.10:FF:000006">
    <property type="entry name" value="Sensor histidine kinase WalK"/>
    <property type="match status" value="1"/>
</dbReference>
<dbReference type="SMART" id="SM00387">
    <property type="entry name" value="HATPase_c"/>
    <property type="match status" value="1"/>
</dbReference>
<dbReference type="EMBL" id="CP060634">
    <property type="protein sequence ID" value="QNM04780.1"/>
    <property type="molecule type" value="Genomic_DNA"/>
</dbReference>
<evidence type="ECO:0000256" key="3">
    <source>
        <dbReference type="ARBA" id="ARBA00012438"/>
    </source>
</evidence>
<keyword evidence="7" id="KW-0902">Two-component regulatory system</keyword>
<proteinExistence type="predicted"/>
<dbReference type="Proteomes" id="UP000515823">
    <property type="component" value="Chromosome"/>
</dbReference>
<dbReference type="EC" id="2.7.13.3" evidence="3"/>
<dbReference type="InterPro" id="IPR036097">
    <property type="entry name" value="HisK_dim/P_sf"/>
</dbReference>
<comment type="subcellular location">
    <subcellularLocation>
        <location evidence="2">Membrane</location>
    </subcellularLocation>
</comment>
<evidence type="ECO:0000313" key="11">
    <source>
        <dbReference type="Proteomes" id="UP000515823"/>
    </source>
</evidence>
<dbReference type="InterPro" id="IPR004358">
    <property type="entry name" value="Sig_transdc_His_kin-like_C"/>
</dbReference>
<dbReference type="InterPro" id="IPR003661">
    <property type="entry name" value="HisK_dim/P_dom"/>
</dbReference>
<evidence type="ECO:0000313" key="10">
    <source>
        <dbReference type="EMBL" id="QNM04780.1"/>
    </source>
</evidence>
<dbReference type="InterPro" id="IPR005467">
    <property type="entry name" value="His_kinase_dom"/>
</dbReference>
<dbReference type="SUPFAM" id="SSF47384">
    <property type="entry name" value="Homodimeric domain of signal transducing histidine kinase"/>
    <property type="match status" value="1"/>
</dbReference>
<evidence type="ECO:0000256" key="6">
    <source>
        <dbReference type="ARBA" id="ARBA00022777"/>
    </source>
</evidence>
<protein>
    <recommendedName>
        <fullName evidence="3">histidine kinase</fullName>
        <ecNumber evidence="3">2.7.13.3</ecNumber>
    </recommendedName>
</protein>
<dbReference type="GO" id="GO:0000155">
    <property type="term" value="F:phosphorelay sensor kinase activity"/>
    <property type="evidence" value="ECO:0007669"/>
    <property type="project" value="InterPro"/>
</dbReference>
<dbReference type="AlphaFoldDB" id="A0A7G9G1U8"/>
<keyword evidence="11" id="KW-1185">Reference proteome</keyword>
<evidence type="ECO:0000256" key="1">
    <source>
        <dbReference type="ARBA" id="ARBA00000085"/>
    </source>
</evidence>
<gene>
    <name evidence="10" type="ORF">H9Q78_09980</name>
</gene>
<reference evidence="10 11" key="1">
    <citation type="submission" date="2020-08" db="EMBL/GenBank/DDBJ databases">
        <authorList>
            <person name="Liu C."/>
            <person name="Sun Q."/>
        </authorList>
    </citation>
    <scope>NUCLEOTIDE SEQUENCE [LARGE SCALE GENOMIC DNA]</scope>
    <source>
        <strain evidence="10 11">NSJ-38</strain>
    </source>
</reference>
<feature type="domain" description="Histidine kinase" evidence="9">
    <location>
        <begin position="215"/>
        <end position="432"/>
    </location>
</feature>
<dbReference type="SUPFAM" id="SSF55874">
    <property type="entry name" value="ATPase domain of HSP90 chaperone/DNA topoisomerase II/histidine kinase"/>
    <property type="match status" value="1"/>
</dbReference>
<feature type="transmembrane region" description="Helical" evidence="8">
    <location>
        <begin position="173"/>
        <end position="195"/>
    </location>
</feature>
<evidence type="ECO:0000256" key="2">
    <source>
        <dbReference type="ARBA" id="ARBA00004370"/>
    </source>
</evidence>
<dbReference type="PANTHER" id="PTHR43547:SF2">
    <property type="entry name" value="HYBRID SIGNAL TRANSDUCTION HISTIDINE KINASE C"/>
    <property type="match status" value="1"/>
</dbReference>
<sequence length="432" mass="47979">MKPLEQKLTALFTGCTALLFTCVLLFSMYHTVSQYREYEDAIFRSRLNLCIFTVQGGEPLTEPYLNGLKDFYFLFSYDSDGISSMTTGGWTPETPPEILLKSIKQRVTIQDADSSAGAGHPSAIETTPAVIGGEHGDSYLASAAVVSVMGDKSSTFYLLMLRSPTFFIVRRHLPFYLLIWTCGIIFLFFLSRFLIGKAVRPLKEGIKKQRGFIASASHELKSPLSVIMAAGESALQVSQNPPETVRALLISQKECIRMKKLISDMLLLASGDSGNWTLQKSPLRLDDLLIDCFEELEGICRSRNCSLELLLPDYPMQKVSADRERLIQVLHILLDNALTHSPDGSQITIAAGRDGRFLFLSVTDHGSGIPPEDKPFIFERFYQSDKSHTQKDHFGLGLSIAKEILQLHGGKILLTDTPGGGCTFRLLLQKLL</sequence>
<organism evidence="10 11">
    <name type="scientific">Qiania dongpingensis</name>
    <dbReference type="NCBI Taxonomy" id="2763669"/>
    <lineage>
        <taxon>Bacteria</taxon>
        <taxon>Bacillati</taxon>
        <taxon>Bacillota</taxon>
        <taxon>Clostridia</taxon>
        <taxon>Lachnospirales</taxon>
        <taxon>Lachnospiraceae</taxon>
        <taxon>Qiania</taxon>
    </lineage>
</organism>